<accession>A0A0C5UZU8</accession>
<proteinExistence type="predicted"/>
<organism evidence="1 2">
    <name type="scientific">Gynuella sunshinyii YC6258</name>
    <dbReference type="NCBI Taxonomy" id="1445510"/>
    <lineage>
        <taxon>Bacteria</taxon>
        <taxon>Pseudomonadati</taxon>
        <taxon>Pseudomonadota</taxon>
        <taxon>Gammaproteobacteria</taxon>
        <taxon>Oceanospirillales</taxon>
        <taxon>Saccharospirillaceae</taxon>
        <taxon>Gynuella</taxon>
    </lineage>
</organism>
<evidence type="ECO:0000313" key="1">
    <source>
        <dbReference type="EMBL" id="AJQ92820.1"/>
    </source>
</evidence>
<gene>
    <name evidence="1" type="ORF">YC6258_00770</name>
</gene>
<dbReference type="STRING" id="1445510.YC6258_00770"/>
<keyword evidence="2" id="KW-1185">Reference proteome</keyword>
<dbReference type="KEGG" id="gsn:YC6258_00770"/>
<sequence length="45" mass="5212">MIKSLLRSICFKTGMFQSLYLKVCKPGNAEYTRYLKKFGRLHAIG</sequence>
<name>A0A0C5UZU8_9GAMM</name>
<evidence type="ECO:0000313" key="2">
    <source>
        <dbReference type="Proteomes" id="UP000032266"/>
    </source>
</evidence>
<protein>
    <submittedName>
        <fullName evidence="1">Uncharacterized protein</fullName>
    </submittedName>
</protein>
<dbReference type="EMBL" id="CP007142">
    <property type="protein sequence ID" value="AJQ92820.1"/>
    <property type="molecule type" value="Genomic_DNA"/>
</dbReference>
<reference evidence="1 2" key="1">
    <citation type="submission" date="2014-01" db="EMBL/GenBank/DDBJ databases">
        <title>Full genme sequencing of cellulolytic bacterium Gynuella sunshinyii YC6258T gen. nov., sp. nov.</title>
        <authorList>
            <person name="Khan H."/>
            <person name="Chung E.J."/>
            <person name="Chung Y.R."/>
        </authorList>
    </citation>
    <scope>NUCLEOTIDE SEQUENCE [LARGE SCALE GENOMIC DNA]</scope>
    <source>
        <strain evidence="1 2">YC6258</strain>
    </source>
</reference>
<dbReference type="HOGENOM" id="CLU_3200399_0_0_6"/>
<dbReference type="AlphaFoldDB" id="A0A0C5UZU8"/>
<dbReference type="Proteomes" id="UP000032266">
    <property type="component" value="Chromosome"/>
</dbReference>